<gene>
    <name evidence="1" type="ORF">Cflav_PD1797</name>
</gene>
<accession>B9XN39</accession>
<proteinExistence type="predicted"/>
<dbReference type="EMBL" id="ABOX02000038">
    <property type="protein sequence ID" value="EEF58701.1"/>
    <property type="molecule type" value="Genomic_DNA"/>
</dbReference>
<dbReference type="STRING" id="320771.Cflav_PD1797"/>
<protein>
    <submittedName>
        <fullName evidence="1">Uncharacterized protein</fullName>
    </submittedName>
</protein>
<organism evidence="1 2">
    <name type="scientific">Pedosphaera parvula (strain Ellin514)</name>
    <dbReference type="NCBI Taxonomy" id="320771"/>
    <lineage>
        <taxon>Bacteria</taxon>
        <taxon>Pseudomonadati</taxon>
        <taxon>Verrucomicrobiota</taxon>
        <taxon>Pedosphaerae</taxon>
        <taxon>Pedosphaerales</taxon>
        <taxon>Pedosphaeraceae</taxon>
        <taxon>Pedosphaera</taxon>
    </lineage>
</organism>
<evidence type="ECO:0000313" key="2">
    <source>
        <dbReference type="Proteomes" id="UP000003688"/>
    </source>
</evidence>
<dbReference type="InterPro" id="IPR035223">
    <property type="entry name" value="DUF5335"/>
</dbReference>
<sequence>MIEVSSKKWKEFCQRINDQLGGATVTIEIIQLDGRQIEVGRDLTFDRVEFIGGVGCNDTISVRAKGIREVKHEIIEPIHIRLRQVDDSGTFNSIAIEAENGTSFLTFHPAIHAQMLEGLNVT</sequence>
<dbReference type="AlphaFoldDB" id="B9XN39"/>
<keyword evidence="2" id="KW-1185">Reference proteome</keyword>
<name>B9XN39_PEDPL</name>
<reference evidence="1 2" key="1">
    <citation type="journal article" date="2011" name="J. Bacteriol.">
        <title>Genome sequence of 'Pedosphaera parvula' Ellin514, an aerobic Verrucomicrobial isolate from pasture soil.</title>
        <authorList>
            <person name="Kant R."/>
            <person name="van Passel M.W."/>
            <person name="Sangwan P."/>
            <person name="Palva A."/>
            <person name="Lucas S."/>
            <person name="Copeland A."/>
            <person name="Lapidus A."/>
            <person name="Glavina Del Rio T."/>
            <person name="Dalin E."/>
            <person name="Tice H."/>
            <person name="Bruce D."/>
            <person name="Goodwin L."/>
            <person name="Pitluck S."/>
            <person name="Chertkov O."/>
            <person name="Larimer F.W."/>
            <person name="Land M.L."/>
            <person name="Hauser L."/>
            <person name="Brettin T.S."/>
            <person name="Detter J.C."/>
            <person name="Han S."/>
            <person name="de Vos W.M."/>
            <person name="Janssen P.H."/>
            <person name="Smidt H."/>
        </authorList>
    </citation>
    <scope>NUCLEOTIDE SEQUENCE [LARGE SCALE GENOMIC DNA]</scope>
    <source>
        <strain evidence="1 2">Ellin514</strain>
    </source>
</reference>
<dbReference type="Pfam" id="PF17269">
    <property type="entry name" value="DUF5335"/>
    <property type="match status" value="1"/>
</dbReference>
<evidence type="ECO:0000313" key="1">
    <source>
        <dbReference type="EMBL" id="EEF58701.1"/>
    </source>
</evidence>
<dbReference type="Proteomes" id="UP000003688">
    <property type="component" value="Unassembled WGS sequence"/>
</dbReference>
<comment type="caution">
    <text evidence="1">The sequence shown here is derived from an EMBL/GenBank/DDBJ whole genome shotgun (WGS) entry which is preliminary data.</text>
</comment>